<comment type="subcellular location">
    <subcellularLocation>
        <location evidence="1">Cell membrane</location>
        <topology evidence="1">Multi-pass membrane protein</topology>
    </subcellularLocation>
</comment>
<evidence type="ECO:0000256" key="7">
    <source>
        <dbReference type="ARBA" id="ARBA00023136"/>
    </source>
</evidence>
<feature type="transmembrane region" description="Helical" evidence="9">
    <location>
        <begin position="159"/>
        <end position="182"/>
    </location>
</feature>
<protein>
    <recommendedName>
        <fullName evidence="8">Riboflavin transporter</fullName>
    </recommendedName>
</protein>
<dbReference type="Gene3D" id="1.10.1760.20">
    <property type="match status" value="1"/>
</dbReference>
<dbReference type="EMBL" id="BEXA01000002">
    <property type="protein sequence ID" value="GAY73052.1"/>
    <property type="molecule type" value="Genomic_DNA"/>
</dbReference>
<name>A0A401FKZ6_9LACO</name>
<comment type="caution">
    <text evidence="10">The sequence shown here is derived from an EMBL/GenBank/DDBJ whole genome shotgun (WGS) entry which is preliminary data.</text>
</comment>
<proteinExistence type="inferred from homology"/>
<evidence type="ECO:0000256" key="1">
    <source>
        <dbReference type="ARBA" id="ARBA00004651"/>
    </source>
</evidence>
<evidence type="ECO:0000256" key="4">
    <source>
        <dbReference type="ARBA" id="ARBA00022475"/>
    </source>
</evidence>
<dbReference type="GO" id="GO:0005886">
    <property type="term" value="C:plasma membrane"/>
    <property type="evidence" value="ECO:0007669"/>
    <property type="project" value="UniProtKB-SubCell"/>
</dbReference>
<evidence type="ECO:0000313" key="11">
    <source>
        <dbReference type="Proteomes" id="UP000286974"/>
    </source>
</evidence>
<dbReference type="InterPro" id="IPR025720">
    <property type="entry name" value="RibU"/>
</dbReference>
<dbReference type="OrthoDB" id="9809216at2"/>
<keyword evidence="7 8" id="KW-0472">Membrane</keyword>
<dbReference type="GO" id="GO:0032217">
    <property type="term" value="F:riboflavin transmembrane transporter activity"/>
    <property type="evidence" value="ECO:0007669"/>
    <property type="project" value="UniProtKB-UniRule"/>
</dbReference>
<organism evidence="10 11">
    <name type="scientific">Lentilactobacillus kosonis</name>
    <dbReference type="NCBI Taxonomy" id="2810561"/>
    <lineage>
        <taxon>Bacteria</taxon>
        <taxon>Bacillati</taxon>
        <taxon>Bacillota</taxon>
        <taxon>Bacilli</taxon>
        <taxon>Lactobacillales</taxon>
        <taxon>Lactobacillaceae</taxon>
        <taxon>Lentilactobacillus</taxon>
    </lineage>
</organism>
<feature type="transmembrane region" description="Helical" evidence="9">
    <location>
        <begin position="20"/>
        <end position="38"/>
    </location>
</feature>
<dbReference type="InterPro" id="IPR024529">
    <property type="entry name" value="ECF_trnsprt_substrate-spec"/>
</dbReference>
<feature type="transmembrane region" description="Helical" evidence="9">
    <location>
        <begin position="50"/>
        <end position="75"/>
    </location>
</feature>
<dbReference type="PANTHER" id="PTHR38438">
    <property type="entry name" value="RIBOFLAVIN TRANSPORTER RIBU"/>
    <property type="match status" value="1"/>
</dbReference>
<keyword evidence="4 8" id="KW-1003">Cell membrane</keyword>
<accession>A0A401FKZ6</accession>
<feature type="transmembrane region" description="Helical" evidence="9">
    <location>
        <begin position="81"/>
        <end position="105"/>
    </location>
</feature>
<dbReference type="Pfam" id="PF12822">
    <property type="entry name" value="ECF_trnsprt"/>
    <property type="match status" value="1"/>
</dbReference>
<keyword evidence="5 9" id="KW-0812">Transmembrane</keyword>
<comment type="function">
    <text evidence="8">Probably a riboflavin-binding protein that interacts with the energy-coupling factor (ECF) ABC-transporter complex.</text>
</comment>
<keyword evidence="6 9" id="KW-1133">Transmembrane helix</keyword>
<reference evidence="10 11" key="1">
    <citation type="submission" date="2017-11" db="EMBL/GenBank/DDBJ databases">
        <title>Draft Genome Sequence of Lactobacillus curieae NBRC 111893 isolated from Koso, a Japanese sugar-Vegetable Fermented Beverage.</title>
        <authorList>
            <person name="Chiou T.Y."/>
            <person name="Oshima K."/>
            <person name="Suda W."/>
            <person name="Hattori M."/>
            <person name="Takahashi T."/>
        </authorList>
    </citation>
    <scope>NUCLEOTIDE SEQUENCE [LARGE SCALE GENOMIC DNA]</scope>
    <source>
        <strain evidence="10 11">NBRC111893</strain>
    </source>
</reference>
<keyword evidence="11" id="KW-1185">Reference proteome</keyword>
<dbReference type="PIRSF" id="PIRSF037778">
    <property type="entry name" value="UCP037778_transp_RibU"/>
    <property type="match status" value="1"/>
</dbReference>
<evidence type="ECO:0000313" key="10">
    <source>
        <dbReference type="EMBL" id="GAY73052.1"/>
    </source>
</evidence>
<dbReference type="RefSeq" id="WP_125008192.1">
    <property type="nucleotide sequence ID" value="NZ_BEXA01000002.1"/>
</dbReference>
<evidence type="ECO:0000256" key="2">
    <source>
        <dbReference type="ARBA" id="ARBA00005540"/>
    </source>
</evidence>
<keyword evidence="3 8" id="KW-0813">Transport</keyword>
<comment type="similarity">
    <text evidence="2 8">Belongs to the prokaryotic riboflavin transporter (P-RFT) (TC 2.A.87) family.</text>
</comment>
<evidence type="ECO:0000256" key="8">
    <source>
        <dbReference type="PIRNR" id="PIRNR037778"/>
    </source>
</evidence>
<sequence>MERSTKHQMVISRTVQLSVLSAFSYILMFISMPIIPFVPWMKIDLSDIPILMATVVFGPVSGIIVAGIKAVLYWITTGASIINFIGVAAAFISSLTLILGYELVARLTRKFKKWAQNLTMIISMTLSITIVMTVLNWLFVLPLYMQLMNMKLSVPLNVVLLYGVAPFNIIKGIIVTIIFLLLKDHLLPAFKRNH</sequence>
<evidence type="ECO:0000256" key="5">
    <source>
        <dbReference type="ARBA" id="ARBA00022692"/>
    </source>
</evidence>
<dbReference type="PANTHER" id="PTHR38438:SF1">
    <property type="entry name" value="RIBOFLAVIN TRANSPORTER RIBU"/>
    <property type="match status" value="1"/>
</dbReference>
<evidence type="ECO:0000256" key="9">
    <source>
        <dbReference type="SAM" id="Phobius"/>
    </source>
</evidence>
<dbReference type="AlphaFoldDB" id="A0A401FKZ6"/>
<gene>
    <name evidence="10" type="ORF">NBRC111893_1198</name>
</gene>
<evidence type="ECO:0000256" key="3">
    <source>
        <dbReference type="ARBA" id="ARBA00022448"/>
    </source>
</evidence>
<dbReference type="Proteomes" id="UP000286974">
    <property type="component" value="Unassembled WGS sequence"/>
</dbReference>
<feature type="transmembrane region" description="Helical" evidence="9">
    <location>
        <begin position="117"/>
        <end position="139"/>
    </location>
</feature>
<evidence type="ECO:0000256" key="6">
    <source>
        <dbReference type="ARBA" id="ARBA00022989"/>
    </source>
</evidence>